<sequence length="373" mass="41986">MAMKIEFQFQKAVQVNYKDSTELFQYPTSLYSTDCSGTAFIGLIQQVILVHKQDVESSCYLHWFPKNAVECTKNAYLDIRYYINSHFSIGSDNSTATISTSMPTELILAPQWNGTSCNNVVTSVDIKFQVEDGTIKSATGSFQYTNINEQNYNTARFMITVGFDEGKLEKQQEKEALEKSRNSSSELGYNLDELIITSGGTLRLITDPYCDQKTAVSVKFGINTITGCLINLTDCRTVQTIVSQFGNLYTSLNISVAPESQIYAPITVHENSINKGSSNKICTFATSLSIQLFYARNGPFNSYRRRLINVVYRYDNYETIDADHVAVIPFIFSVQFFDVTQPPKPRFAQIPSFNVALPSDFFYPFLTSSNTLI</sequence>
<dbReference type="PANTHER" id="PTHR14611">
    <property type="entry name" value="TECTONIC FAMILY MEMBER"/>
    <property type="match status" value="1"/>
</dbReference>
<dbReference type="AlphaFoldDB" id="A0A0N5AHT6"/>
<proteinExistence type="predicted"/>
<dbReference type="GO" id="GO:0060271">
    <property type="term" value="P:cilium assembly"/>
    <property type="evidence" value="ECO:0007669"/>
    <property type="project" value="TreeGrafter"/>
</dbReference>
<evidence type="ECO:0000313" key="1">
    <source>
        <dbReference type="Proteomes" id="UP000046393"/>
    </source>
</evidence>
<protein>
    <submittedName>
        <fullName evidence="2">Tectonic-3</fullName>
    </submittedName>
</protein>
<evidence type="ECO:0000313" key="2">
    <source>
        <dbReference type="WBParaSite" id="SMUV_0000395001-mRNA-1"/>
    </source>
</evidence>
<dbReference type="PANTHER" id="PTHR14611:SF2">
    <property type="entry name" value="TECTONIC"/>
    <property type="match status" value="1"/>
</dbReference>
<dbReference type="GO" id="GO:0035869">
    <property type="term" value="C:ciliary transition zone"/>
    <property type="evidence" value="ECO:0007669"/>
    <property type="project" value="TreeGrafter"/>
</dbReference>
<dbReference type="STRING" id="451379.A0A0N5AHT6"/>
<dbReference type="WBParaSite" id="SMUV_0000395001-mRNA-1">
    <property type="protein sequence ID" value="SMUV_0000395001-mRNA-1"/>
    <property type="gene ID" value="SMUV_0000395001"/>
</dbReference>
<dbReference type="InterPro" id="IPR040354">
    <property type="entry name" value="TCTN1-3"/>
</dbReference>
<name>A0A0N5AHT6_9BILA</name>
<organism evidence="1 2">
    <name type="scientific">Syphacia muris</name>
    <dbReference type="NCBI Taxonomy" id="451379"/>
    <lineage>
        <taxon>Eukaryota</taxon>
        <taxon>Metazoa</taxon>
        <taxon>Ecdysozoa</taxon>
        <taxon>Nematoda</taxon>
        <taxon>Chromadorea</taxon>
        <taxon>Rhabditida</taxon>
        <taxon>Spirurina</taxon>
        <taxon>Oxyuridomorpha</taxon>
        <taxon>Oxyuroidea</taxon>
        <taxon>Oxyuridae</taxon>
        <taxon>Syphacia</taxon>
    </lineage>
</organism>
<reference evidence="2" key="1">
    <citation type="submission" date="2017-02" db="UniProtKB">
        <authorList>
            <consortium name="WormBaseParasite"/>
        </authorList>
    </citation>
    <scope>IDENTIFICATION</scope>
</reference>
<keyword evidence="1" id="KW-1185">Reference proteome</keyword>
<accession>A0A0N5AHT6</accession>
<dbReference type="Proteomes" id="UP000046393">
    <property type="component" value="Unplaced"/>
</dbReference>